<accession>A0ABD3NDF1</accession>
<feature type="compositionally biased region" description="Polar residues" evidence="1">
    <location>
        <begin position="100"/>
        <end position="114"/>
    </location>
</feature>
<dbReference type="InterPro" id="IPR029526">
    <property type="entry name" value="PGBD"/>
</dbReference>
<name>A0ABD3NDF1_9STRA</name>
<sequence length="687" mass="78624">MARSKRKPAGIGAIASCKAKFFHPKKSLQEQYAKHTYDNVLIIGKGRHRINHREQDCYECRIPDIDESITFKIVKSHVKVTQSPNEPFDDEVVNAPVAPSGNQDDLRGSTTNVSDRGGNYSFADDRAETIAALRAQGIEVDDEDVLPENIAPPSSATGTWQKPNTCPRRSDPNVKNSAGNWKSKSWAVIREMDNLSIFRMAMPEKFIQQVMIPETNKHLEGERLTLSEFYRWLGCRYFAACFVGVSPFTAWWSSKEIDQFEGAPFRLNCVMSYSRFNAIDKAIRYTNVPPPTEFEDKFHDVRQMIDAFNQHYEDNYTPSWLSCLDESMNTWLNKNCPGFMVVPRKPHPEGNECHTIADGDKNAPIMWRVKLQEGKDRPKLLNGKPAFPSQFEIYSKTAKLMLEMTKPIHGTGKVISMDSGFCVTAGILAMRDAGVYWQALIKNEEGTGRSMCLAITSTSASRTRSWIDGKQFLIHCHKEEKYVCKVMSSHALTEDTSKEAWRKVNGEWESFKYTEAITNHNKSKHWVDDVNNRRHAPIGLEDVWATQWWPHRQFTFLCSVAEVNANNSKAQAHDKPAEHQIAFRKQLAKELMFNRITESGGVRNSPIRGRRAREEDLRDEHRLVKKPKFTGRYDPTEKQWVTSKVEYLKQKCKTCPKEVRTYCLCSKATPMCADCFGKHYSCVDHAY</sequence>
<dbReference type="Pfam" id="PF13843">
    <property type="entry name" value="DDE_Tnp_1_7"/>
    <property type="match status" value="1"/>
</dbReference>
<feature type="compositionally biased region" description="Polar residues" evidence="1">
    <location>
        <begin position="152"/>
        <end position="164"/>
    </location>
</feature>
<gene>
    <name evidence="3" type="ORF">ACHAWO_004625</name>
</gene>
<evidence type="ECO:0000256" key="1">
    <source>
        <dbReference type="SAM" id="MobiDB-lite"/>
    </source>
</evidence>
<feature type="region of interest" description="Disordered" evidence="1">
    <location>
        <begin position="148"/>
        <end position="178"/>
    </location>
</feature>
<feature type="domain" description="PiggyBac transposable element-derived protein" evidence="2">
    <location>
        <begin position="196"/>
        <end position="565"/>
    </location>
</feature>
<comment type="caution">
    <text evidence="3">The sequence shown here is derived from an EMBL/GenBank/DDBJ whole genome shotgun (WGS) entry which is preliminary data.</text>
</comment>
<dbReference type="Proteomes" id="UP001530400">
    <property type="component" value="Unassembled WGS sequence"/>
</dbReference>
<organism evidence="3 4">
    <name type="scientific">Cyclotella atomus</name>
    <dbReference type="NCBI Taxonomy" id="382360"/>
    <lineage>
        <taxon>Eukaryota</taxon>
        <taxon>Sar</taxon>
        <taxon>Stramenopiles</taxon>
        <taxon>Ochrophyta</taxon>
        <taxon>Bacillariophyta</taxon>
        <taxon>Coscinodiscophyceae</taxon>
        <taxon>Thalassiosirophycidae</taxon>
        <taxon>Stephanodiscales</taxon>
        <taxon>Stephanodiscaceae</taxon>
        <taxon>Cyclotella</taxon>
    </lineage>
</organism>
<evidence type="ECO:0000313" key="4">
    <source>
        <dbReference type="Proteomes" id="UP001530400"/>
    </source>
</evidence>
<dbReference type="EMBL" id="JALLPJ020001213">
    <property type="protein sequence ID" value="KAL3773990.1"/>
    <property type="molecule type" value="Genomic_DNA"/>
</dbReference>
<dbReference type="AlphaFoldDB" id="A0ABD3NDF1"/>
<dbReference type="PANTHER" id="PTHR46599">
    <property type="entry name" value="PIGGYBAC TRANSPOSABLE ELEMENT-DERIVED PROTEIN 4"/>
    <property type="match status" value="1"/>
</dbReference>
<keyword evidence="4" id="KW-1185">Reference proteome</keyword>
<feature type="region of interest" description="Disordered" evidence="1">
    <location>
        <begin position="82"/>
        <end position="120"/>
    </location>
</feature>
<evidence type="ECO:0000313" key="3">
    <source>
        <dbReference type="EMBL" id="KAL3773990.1"/>
    </source>
</evidence>
<evidence type="ECO:0000259" key="2">
    <source>
        <dbReference type="Pfam" id="PF13843"/>
    </source>
</evidence>
<protein>
    <recommendedName>
        <fullName evidence="2">PiggyBac transposable element-derived protein domain-containing protein</fullName>
    </recommendedName>
</protein>
<dbReference type="PANTHER" id="PTHR46599:SF3">
    <property type="entry name" value="PIGGYBAC TRANSPOSABLE ELEMENT-DERIVED PROTEIN 4"/>
    <property type="match status" value="1"/>
</dbReference>
<reference evidence="3 4" key="1">
    <citation type="submission" date="2024-10" db="EMBL/GenBank/DDBJ databases">
        <title>Updated reference genomes for cyclostephanoid diatoms.</title>
        <authorList>
            <person name="Roberts W.R."/>
            <person name="Alverson A.J."/>
        </authorList>
    </citation>
    <scope>NUCLEOTIDE SEQUENCE [LARGE SCALE GENOMIC DNA]</scope>
    <source>
        <strain evidence="3 4">AJA010-31</strain>
    </source>
</reference>
<proteinExistence type="predicted"/>